<comment type="caution">
    <text evidence="5">The sequence shown here is derived from an EMBL/GenBank/DDBJ whole genome shotgun (WGS) entry which is preliminary data.</text>
</comment>
<dbReference type="Pfam" id="PF02545">
    <property type="entry name" value="Maf"/>
    <property type="match status" value="1"/>
</dbReference>
<feature type="site" description="Important for substrate specificity" evidence="4">
    <location>
        <position position="79"/>
    </location>
</feature>
<dbReference type="AlphaFoldDB" id="A0A7J0BGW8"/>
<comment type="function">
    <text evidence="4">Nucleoside triphosphate pyrophosphatase that hydrolyzes dTTP and UTP. May have a dual role in cell division arrest and in preventing the incorporation of modified nucleotides into cellular nucleic acids.</text>
</comment>
<feature type="site" description="Important for substrate specificity" evidence="4">
    <location>
        <position position="20"/>
    </location>
</feature>
<dbReference type="NCBIfam" id="TIGR00172">
    <property type="entry name" value="maf"/>
    <property type="match status" value="1"/>
</dbReference>
<keyword evidence="3 4" id="KW-0546">Nucleotide metabolism</keyword>
<dbReference type="GO" id="GO:0009117">
    <property type="term" value="P:nucleotide metabolic process"/>
    <property type="evidence" value="ECO:0007669"/>
    <property type="project" value="UniProtKB-KW"/>
</dbReference>
<dbReference type="PIRSF" id="PIRSF006305">
    <property type="entry name" value="Maf"/>
    <property type="match status" value="1"/>
</dbReference>
<feature type="active site" description="Proton acceptor" evidence="4">
    <location>
        <position position="78"/>
    </location>
</feature>
<keyword evidence="4" id="KW-0963">Cytoplasm</keyword>
<organism evidence="5 6">
    <name type="scientific">Desulfovibrio subterraneus</name>
    <dbReference type="NCBI Taxonomy" id="2718620"/>
    <lineage>
        <taxon>Bacteria</taxon>
        <taxon>Pseudomonadati</taxon>
        <taxon>Thermodesulfobacteriota</taxon>
        <taxon>Desulfovibrionia</taxon>
        <taxon>Desulfovibrionales</taxon>
        <taxon>Desulfovibrionaceae</taxon>
        <taxon>Desulfovibrio</taxon>
    </lineage>
</organism>
<dbReference type="RefSeq" id="WP_174404053.1">
    <property type="nucleotide sequence ID" value="NZ_BLVO01000005.1"/>
</dbReference>
<dbReference type="InterPro" id="IPR029001">
    <property type="entry name" value="ITPase-like_fam"/>
</dbReference>
<comment type="subcellular location">
    <subcellularLocation>
        <location evidence="4">Cytoplasm</location>
    </subcellularLocation>
</comment>
<evidence type="ECO:0000256" key="2">
    <source>
        <dbReference type="ARBA" id="ARBA00022801"/>
    </source>
</evidence>
<dbReference type="Gene3D" id="3.90.950.10">
    <property type="match status" value="1"/>
</dbReference>
<dbReference type="PANTHER" id="PTHR43213:SF5">
    <property type="entry name" value="BIFUNCTIONAL DTTP_UTP PYROPHOSPHATASE_METHYLTRANSFERASE PROTEIN-RELATED"/>
    <property type="match status" value="1"/>
</dbReference>
<comment type="caution">
    <text evidence="4">Lacks conserved residue(s) required for the propagation of feature annotation.</text>
</comment>
<evidence type="ECO:0000256" key="3">
    <source>
        <dbReference type="ARBA" id="ARBA00023080"/>
    </source>
</evidence>
<dbReference type="EMBL" id="BLVO01000005">
    <property type="protein sequence ID" value="GFM32345.1"/>
    <property type="molecule type" value="Genomic_DNA"/>
</dbReference>
<protein>
    <recommendedName>
        <fullName evidence="4">dTTP/UTP pyrophosphatase</fullName>
        <shortName evidence="4">dTTPase/UTPase</shortName>
        <ecNumber evidence="4">3.6.1.9</ecNumber>
    </recommendedName>
    <alternativeName>
        <fullName evidence="4">Nucleoside triphosphate pyrophosphatase</fullName>
    </alternativeName>
    <alternativeName>
        <fullName evidence="4">Nucleotide pyrophosphatase</fullName>
        <shortName evidence="4">Nucleotide PPase</shortName>
    </alternativeName>
</protein>
<comment type="cofactor">
    <cofactor evidence="1 4">
        <name>a divalent metal cation</name>
        <dbReference type="ChEBI" id="CHEBI:60240"/>
    </cofactor>
</comment>
<keyword evidence="2 4" id="KW-0378">Hydrolase</keyword>
<comment type="catalytic activity">
    <reaction evidence="4">
        <text>dTTP + H2O = dTMP + diphosphate + H(+)</text>
        <dbReference type="Rhea" id="RHEA:28534"/>
        <dbReference type="ChEBI" id="CHEBI:15377"/>
        <dbReference type="ChEBI" id="CHEBI:15378"/>
        <dbReference type="ChEBI" id="CHEBI:33019"/>
        <dbReference type="ChEBI" id="CHEBI:37568"/>
        <dbReference type="ChEBI" id="CHEBI:63528"/>
        <dbReference type="EC" id="3.6.1.9"/>
    </reaction>
</comment>
<dbReference type="GO" id="GO:0005737">
    <property type="term" value="C:cytoplasm"/>
    <property type="evidence" value="ECO:0007669"/>
    <property type="project" value="UniProtKB-SubCell"/>
</dbReference>
<reference evidence="5 6" key="1">
    <citation type="submission" date="2020-05" db="EMBL/GenBank/DDBJ databases">
        <title>Draft genome sequence of Desulfovibrio sp. strain HN2T.</title>
        <authorList>
            <person name="Ueno A."/>
            <person name="Tamazawa S."/>
            <person name="Tamamura S."/>
            <person name="Murakami T."/>
            <person name="Kiyama T."/>
            <person name="Inomata H."/>
            <person name="Amano Y."/>
            <person name="Miyakawa K."/>
            <person name="Tamaki H."/>
            <person name="Naganuma T."/>
            <person name="Kaneko K."/>
        </authorList>
    </citation>
    <scope>NUCLEOTIDE SEQUENCE [LARGE SCALE GENOMIC DNA]</scope>
    <source>
        <strain evidence="5 6">HN2</strain>
    </source>
</reference>
<dbReference type="Proteomes" id="UP000503840">
    <property type="component" value="Unassembled WGS sequence"/>
</dbReference>
<gene>
    <name evidence="5" type="ORF">DSM101010T_07100</name>
</gene>
<dbReference type="PANTHER" id="PTHR43213">
    <property type="entry name" value="BIFUNCTIONAL DTTP/UTP PYROPHOSPHATASE/METHYLTRANSFERASE PROTEIN-RELATED"/>
    <property type="match status" value="1"/>
</dbReference>
<accession>A0A7J0BGW8</accession>
<dbReference type="SUPFAM" id="SSF52972">
    <property type="entry name" value="ITPase-like"/>
    <property type="match status" value="1"/>
</dbReference>
<name>A0A7J0BGW8_9BACT</name>
<evidence type="ECO:0000313" key="6">
    <source>
        <dbReference type="Proteomes" id="UP000503840"/>
    </source>
</evidence>
<feature type="site" description="Important for substrate specificity" evidence="4">
    <location>
        <position position="162"/>
    </location>
</feature>
<dbReference type="CDD" id="cd00555">
    <property type="entry name" value="Maf"/>
    <property type="match status" value="1"/>
</dbReference>
<proteinExistence type="inferred from homology"/>
<dbReference type="EC" id="3.6.1.9" evidence="4"/>
<evidence type="ECO:0000313" key="5">
    <source>
        <dbReference type="EMBL" id="GFM32345.1"/>
    </source>
</evidence>
<keyword evidence="6" id="KW-1185">Reference proteome</keyword>
<dbReference type="HAMAP" id="MF_00528">
    <property type="entry name" value="Maf"/>
    <property type="match status" value="1"/>
</dbReference>
<dbReference type="InterPro" id="IPR003697">
    <property type="entry name" value="Maf-like"/>
</dbReference>
<comment type="catalytic activity">
    <reaction evidence="4">
        <text>UTP + H2O = UMP + diphosphate + H(+)</text>
        <dbReference type="Rhea" id="RHEA:29395"/>
        <dbReference type="ChEBI" id="CHEBI:15377"/>
        <dbReference type="ChEBI" id="CHEBI:15378"/>
        <dbReference type="ChEBI" id="CHEBI:33019"/>
        <dbReference type="ChEBI" id="CHEBI:46398"/>
        <dbReference type="ChEBI" id="CHEBI:57865"/>
        <dbReference type="EC" id="3.6.1.9"/>
    </reaction>
</comment>
<evidence type="ECO:0000256" key="4">
    <source>
        <dbReference type="HAMAP-Rule" id="MF_00528"/>
    </source>
</evidence>
<sequence length="202" mass="21261">MSHPVYTATVPLILASGSPRRRDFFSDLGLAFRVITAPDAEPAPESGEDPSDYARRAAHAKTMPVAMDNPGCCTVGADTIVVLGNEIMGKPMDDTHALDMLSRLAGATHEVITGVCIVLPDGRSVSFAVSTAVTMIRPPLEALIAYIRTGEPTDKAGAYAIQGIGSFLVERIDGSWSNVVGLPVTNVLEVLSEMSVIVPGQV</sequence>
<evidence type="ECO:0000256" key="1">
    <source>
        <dbReference type="ARBA" id="ARBA00001968"/>
    </source>
</evidence>
<comment type="similarity">
    <text evidence="4">Belongs to the Maf family. YhdE subfamily.</text>
</comment>
<dbReference type="GO" id="GO:0047429">
    <property type="term" value="F:nucleoside triphosphate diphosphatase activity"/>
    <property type="evidence" value="ECO:0007669"/>
    <property type="project" value="UniProtKB-EC"/>
</dbReference>